<evidence type="ECO:0000256" key="8">
    <source>
        <dbReference type="ARBA" id="ARBA00023136"/>
    </source>
</evidence>
<comment type="subcellular location">
    <subcellularLocation>
        <location evidence="1">Cell membrane</location>
        <topology evidence="1">Multi-pass membrane protein</topology>
    </subcellularLocation>
</comment>
<dbReference type="PANTHER" id="PTHR33989">
    <property type="match status" value="1"/>
</dbReference>
<dbReference type="NCBIfam" id="NF007157">
    <property type="entry name" value="PRK09592.1"/>
    <property type="match status" value="1"/>
</dbReference>
<dbReference type="PANTHER" id="PTHR33989:SF8">
    <property type="entry name" value="PERMEASE IIC COMPONENT"/>
    <property type="match status" value="1"/>
</dbReference>
<dbReference type="OrthoDB" id="1550290at2"/>
<evidence type="ECO:0000256" key="4">
    <source>
        <dbReference type="ARBA" id="ARBA00022597"/>
    </source>
</evidence>
<evidence type="ECO:0000256" key="10">
    <source>
        <dbReference type="SAM" id="Phobius"/>
    </source>
</evidence>
<evidence type="ECO:0000256" key="1">
    <source>
        <dbReference type="ARBA" id="ARBA00004651"/>
    </source>
</evidence>
<evidence type="ECO:0000256" key="7">
    <source>
        <dbReference type="ARBA" id="ARBA00022989"/>
    </source>
</evidence>
<dbReference type="GO" id="GO:0005886">
    <property type="term" value="C:plasma membrane"/>
    <property type="evidence" value="ECO:0007669"/>
    <property type="project" value="UniProtKB-SubCell"/>
</dbReference>
<feature type="transmembrane region" description="Helical" evidence="10">
    <location>
        <begin position="413"/>
        <end position="434"/>
    </location>
</feature>
<evidence type="ECO:0000313" key="12">
    <source>
        <dbReference type="EMBL" id="KRL13260.1"/>
    </source>
</evidence>
<dbReference type="Proteomes" id="UP000051330">
    <property type="component" value="Unassembled WGS sequence"/>
</dbReference>
<feature type="transmembrane region" description="Helical" evidence="10">
    <location>
        <begin position="77"/>
        <end position="99"/>
    </location>
</feature>
<feature type="transmembrane region" description="Helical" evidence="10">
    <location>
        <begin position="238"/>
        <end position="260"/>
    </location>
</feature>
<dbReference type="PATRIC" id="fig|1423792.3.peg.2128"/>
<dbReference type="InterPro" id="IPR004796">
    <property type="entry name" value="PTS_IIC_cello"/>
</dbReference>
<keyword evidence="2 9" id="KW-0813">Transport</keyword>
<feature type="transmembrane region" description="Helical" evidence="10">
    <location>
        <begin position="119"/>
        <end position="135"/>
    </location>
</feature>
<feature type="transmembrane region" description="Helical" evidence="10">
    <location>
        <begin position="266"/>
        <end position="286"/>
    </location>
</feature>
<feature type="transmembrane region" description="Helical" evidence="10">
    <location>
        <begin position="165"/>
        <end position="184"/>
    </location>
</feature>
<evidence type="ECO:0000256" key="9">
    <source>
        <dbReference type="PIRNR" id="PIRNR006351"/>
    </source>
</evidence>
<comment type="function">
    <text evidence="9">The phosphoenolpyruvate-dependent sugar phosphotransferase system (PTS), a major carbohydrate active -transport system, catalyzes the phosphorylation of incoming sugar substrates concomitant with their translocation across the cell membrane.</text>
</comment>
<dbReference type="RefSeq" id="WP_057819098.1">
    <property type="nucleotide sequence ID" value="NZ_AZEC01000004.1"/>
</dbReference>
<feature type="transmembrane region" description="Helical" evidence="10">
    <location>
        <begin position="204"/>
        <end position="231"/>
    </location>
</feature>
<accession>A0A0R1MZM1</accession>
<feature type="transmembrane region" description="Helical" evidence="10">
    <location>
        <begin position="29"/>
        <end position="56"/>
    </location>
</feature>
<keyword evidence="5" id="KW-0598">Phosphotransferase system</keyword>
<keyword evidence="7 10" id="KW-1133">Transmembrane helix</keyword>
<dbReference type="NCBIfam" id="TIGR00410">
    <property type="entry name" value="lacE"/>
    <property type="match status" value="1"/>
</dbReference>
<keyword evidence="4 9" id="KW-0762">Sugar transport</keyword>
<gene>
    <name evidence="12" type="ORF">FD09_GL002087</name>
</gene>
<feature type="domain" description="PTS EIIC type-3" evidence="11">
    <location>
        <begin position="13"/>
        <end position="433"/>
    </location>
</feature>
<evidence type="ECO:0000256" key="6">
    <source>
        <dbReference type="ARBA" id="ARBA00022692"/>
    </source>
</evidence>
<keyword evidence="13" id="KW-1185">Reference proteome</keyword>
<keyword evidence="12" id="KW-0808">Transferase</keyword>
<evidence type="ECO:0000313" key="13">
    <source>
        <dbReference type="Proteomes" id="UP000051330"/>
    </source>
</evidence>
<comment type="caution">
    <text evidence="12">The sequence shown here is derived from an EMBL/GenBank/DDBJ whole genome shotgun (WGS) entry which is preliminary data.</text>
</comment>
<reference evidence="12 13" key="1">
    <citation type="journal article" date="2015" name="Genome Announc.">
        <title>Expanding the biotechnology potential of lactobacilli through comparative genomics of 213 strains and associated genera.</title>
        <authorList>
            <person name="Sun Z."/>
            <person name="Harris H.M."/>
            <person name="McCann A."/>
            <person name="Guo C."/>
            <person name="Argimon S."/>
            <person name="Zhang W."/>
            <person name="Yang X."/>
            <person name="Jeffery I.B."/>
            <person name="Cooney J.C."/>
            <person name="Kagawa T.F."/>
            <person name="Liu W."/>
            <person name="Song Y."/>
            <person name="Salvetti E."/>
            <person name="Wrobel A."/>
            <person name="Rasinkangas P."/>
            <person name="Parkhill J."/>
            <person name="Rea M.C."/>
            <person name="O'Sullivan O."/>
            <person name="Ritari J."/>
            <person name="Douillard F.P."/>
            <person name="Paul Ross R."/>
            <person name="Yang R."/>
            <person name="Briner A.E."/>
            <person name="Felis G.E."/>
            <person name="de Vos W.M."/>
            <person name="Barrangou R."/>
            <person name="Klaenhammer T.R."/>
            <person name="Caufield P.W."/>
            <person name="Cui Y."/>
            <person name="Zhang H."/>
            <person name="O'Toole P.W."/>
        </authorList>
    </citation>
    <scope>NUCLEOTIDE SEQUENCE [LARGE SCALE GENOMIC DNA]</scope>
    <source>
        <strain evidence="12 13">DSM 12744</strain>
    </source>
</reference>
<dbReference type="GO" id="GO:0008982">
    <property type="term" value="F:protein-N(PI)-phosphohistidine-sugar phosphotransferase activity"/>
    <property type="evidence" value="ECO:0007669"/>
    <property type="project" value="UniProtKB-UniRule"/>
</dbReference>
<dbReference type="PIRSF" id="PIRSF006351">
    <property type="entry name" value="PTS_EIIC-Cellobiose"/>
    <property type="match status" value="1"/>
</dbReference>
<keyword evidence="8 9" id="KW-0472">Membrane</keyword>
<keyword evidence="6 10" id="KW-0812">Transmembrane</keyword>
<feature type="transmembrane region" description="Helical" evidence="10">
    <location>
        <begin position="363"/>
        <end position="383"/>
    </location>
</feature>
<dbReference type="InterPro" id="IPR004501">
    <property type="entry name" value="PTS_EIIC_3"/>
</dbReference>
<protein>
    <recommendedName>
        <fullName evidence="9">Permease IIC component</fullName>
    </recommendedName>
</protein>
<dbReference type="InterPro" id="IPR051088">
    <property type="entry name" value="PTS_Sugar-EIIC/EIIB"/>
</dbReference>
<dbReference type="InterPro" id="IPR003352">
    <property type="entry name" value="PTS_EIIC"/>
</dbReference>
<organism evidence="12 13">
    <name type="scientific">Schleiferilactobacillus perolens DSM 12744</name>
    <dbReference type="NCBI Taxonomy" id="1423792"/>
    <lineage>
        <taxon>Bacteria</taxon>
        <taxon>Bacillati</taxon>
        <taxon>Bacillota</taxon>
        <taxon>Bacilli</taxon>
        <taxon>Lactobacillales</taxon>
        <taxon>Lactobacillaceae</taxon>
        <taxon>Schleiferilactobacillus</taxon>
    </lineage>
</organism>
<dbReference type="EMBL" id="AZEC01000004">
    <property type="protein sequence ID" value="KRL13260.1"/>
    <property type="molecule type" value="Genomic_DNA"/>
</dbReference>
<sequence>MDNGENSKFFKFMNDHLMGPMGKLASFRIVRAVMAAGMASIPFTIVGSMVLIISVLPQSFKGLQGLWSVSFDRINDLYMLANTATMGVLALYFGLVFAYEYTRIQQSEENVDVNPINGALLGLMAFMMCVPELMMKDGAMKLININNKTQTIIAGWEMNNGVTRIGTTGIFTAIIMSIVAVKIYTACVKHNVTIKLPPAVPTGVANAFTALIPAALIALVVLVINGALVALNTDIFKVIAVPFSFVTNLTNTWIGIMVIYFIMHALWIVGIHGATIVTSFLTPIVLSNMIANTKGANIPFAGEFNNCFVTVGGSGATLGMCIFIAFFAKSEQLGAIGKAALVPSLFNINEPIIFGLPIVYNPYVAVPFFLAPMTSASVAYFAIKFHMVKPPIAQVAWPTPVGMSGFIGAGGDWRAAVLGVVCALAAFIIWFPFIKSYDTKLHASEQAKEAELAKAA</sequence>
<dbReference type="GO" id="GO:0009401">
    <property type="term" value="P:phosphoenolpyruvate-dependent sugar phosphotransferase system"/>
    <property type="evidence" value="ECO:0007669"/>
    <property type="project" value="UniProtKB-KW"/>
</dbReference>
<dbReference type="STRING" id="1423792.FD09_GL002087"/>
<keyword evidence="3 9" id="KW-1003">Cell membrane</keyword>
<feature type="transmembrane region" description="Helical" evidence="10">
    <location>
        <begin position="307"/>
        <end position="328"/>
    </location>
</feature>
<dbReference type="AlphaFoldDB" id="A0A0R1MZM1"/>
<evidence type="ECO:0000256" key="5">
    <source>
        <dbReference type="ARBA" id="ARBA00022683"/>
    </source>
</evidence>
<dbReference type="Pfam" id="PF02378">
    <property type="entry name" value="PTS_EIIC"/>
    <property type="match status" value="1"/>
</dbReference>
<proteinExistence type="predicted"/>
<evidence type="ECO:0000256" key="2">
    <source>
        <dbReference type="ARBA" id="ARBA00022448"/>
    </source>
</evidence>
<evidence type="ECO:0000256" key="3">
    <source>
        <dbReference type="ARBA" id="ARBA00022475"/>
    </source>
</evidence>
<dbReference type="GO" id="GO:1901264">
    <property type="term" value="P:carbohydrate derivative transport"/>
    <property type="evidence" value="ECO:0007669"/>
    <property type="project" value="TreeGrafter"/>
</dbReference>
<dbReference type="PROSITE" id="PS51105">
    <property type="entry name" value="PTS_EIIC_TYPE_3"/>
    <property type="match status" value="1"/>
</dbReference>
<evidence type="ECO:0000259" key="11">
    <source>
        <dbReference type="PROSITE" id="PS51105"/>
    </source>
</evidence>
<name>A0A0R1MZM1_9LACO</name>